<protein>
    <submittedName>
        <fullName evidence="1">Cation efflux system protein CusB</fullName>
    </submittedName>
</protein>
<dbReference type="EMBL" id="CAADJD010000014">
    <property type="protein sequence ID" value="VFS60472.1"/>
    <property type="molecule type" value="Genomic_DNA"/>
</dbReference>
<proteinExistence type="predicted"/>
<evidence type="ECO:0000313" key="1">
    <source>
        <dbReference type="EMBL" id="VFS60472.1"/>
    </source>
</evidence>
<organism evidence="1 2">
    <name type="scientific">Kluyvera cryocrescens</name>
    <name type="common">Kluyvera citrophila</name>
    <dbReference type="NCBI Taxonomy" id="580"/>
    <lineage>
        <taxon>Bacteria</taxon>
        <taxon>Pseudomonadati</taxon>
        <taxon>Pseudomonadota</taxon>
        <taxon>Gammaproteobacteria</taxon>
        <taxon>Enterobacterales</taxon>
        <taxon>Enterobacteriaceae</taxon>
        <taxon>Kluyvera</taxon>
    </lineage>
</organism>
<accession>A0A485AHL3</accession>
<evidence type="ECO:0000313" key="2">
    <source>
        <dbReference type="Proteomes" id="UP000401081"/>
    </source>
</evidence>
<dbReference type="Proteomes" id="UP000401081">
    <property type="component" value="Unassembled WGS sequence"/>
</dbReference>
<sequence length="61" mass="6632">MDMDLVAKYADEGGDTQSSGVRIDPTQVHNLGLRTAKVSKGRLDYTQILPAKRQAITNISS</sequence>
<name>A0A485AHL3_KLUCR</name>
<dbReference type="AlphaFoldDB" id="A0A485AHL3"/>
<reference evidence="1 2" key="1">
    <citation type="submission" date="2019-03" db="EMBL/GenBank/DDBJ databases">
        <authorList>
            <consortium name="Pathogen Informatics"/>
        </authorList>
    </citation>
    <scope>NUCLEOTIDE SEQUENCE [LARGE SCALE GENOMIC DNA]</scope>
    <source>
        <strain evidence="1 2">NCTC12993</strain>
    </source>
</reference>
<gene>
    <name evidence="1" type="primary">cusB_3</name>
    <name evidence="1" type="ORF">NCTC12993_01668</name>
</gene>
<keyword evidence="2" id="KW-1185">Reference proteome</keyword>